<gene>
    <name evidence="1" type="ORF">D0469_16110</name>
</gene>
<sequence length="61" mass="6960">MPGMKQKIFLGFWLTNYPPRWLISEGLYSRQGGEPRMTTQVKETAINKDVQQEMVGEKSGA</sequence>
<accession>A0A372LKG5</accession>
<keyword evidence="2" id="KW-1185">Reference proteome</keyword>
<evidence type="ECO:0000313" key="2">
    <source>
        <dbReference type="Proteomes" id="UP000264541"/>
    </source>
</evidence>
<reference evidence="1 2" key="1">
    <citation type="submission" date="2018-08" db="EMBL/GenBank/DDBJ databases">
        <title>Bacillus chawlae sp. nov., Bacillus glennii sp. nov., and Bacillus saganii sp. nov. Isolated from the Vehicle Assembly Building at Kennedy Space Center where the Viking Spacecraft were Assembled.</title>
        <authorList>
            <person name="Seuylemezian A."/>
            <person name="Vaishampayan P."/>
        </authorList>
    </citation>
    <scope>NUCLEOTIDE SEQUENCE [LARGE SCALE GENOMIC DNA]</scope>
    <source>
        <strain evidence="1 2">V47-23a</strain>
    </source>
</reference>
<name>A0A372LKG5_9BACI</name>
<evidence type="ECO:0000313" key="1">
    <source>
        <dbReference type="EMBL" id="RFU67139.1"/>
    </source>
</evidence>
<dbReference type="EMBL" id="QVTE01000046">
    <property type="protein sequence ID" value="RFU67139.1"/>
    <property type="molecule type" value="Genomic_DNA"/>
</dbReference>
<proteinExistence type="predicted"/>
<dbReference type="AlphaFoldDB" id="A0A372LKG5"/>
<dbReference type="Proteomes" id="UP000264541">
    <property type="component" value="Unassembled WGS sequence"/>
</dbReference>
<organism evidence="1 2">
    <name type="scientific">Peribacillus saganii</name>
    <dbReference type="NCBI Taxonomy" id="2303992"/>
    <lineage>
        <taxon>Bacteria</taxon>
        <taxon>Bacillati</taxon>
        <taxon>Bacillota</taxon>
        <taxon>Bacilli</taxon>
        <taxon>Bacillales</taxon>
        <taxon>Bacillaceae</taxon>
        <taxon>Peribacillus</taxon>
    </lineage>
</organism>
<comment type="caution">
    <text evidence="1">The sequence shown here is derived from an EMBL/GenBank/DDBJ whole genome shotgun (WGS) entry which is preliminary data.</text>
</comment>
<protein>
    <submittedName>
        <fullName evidence="1">Uncharacterized protein</fullName>
    </submittedName>
</protein>